<dbReference type="EMBL" id="FTMD01000001">
    <property type="protein sequence ID" value="SIP93278.1"/>
    <property type="molecule type" value="Genomic_DNA"/>
</dbReference>
<accession>A0A1N6NM97</accession>
<evidence type="ECO:0000313" key="2">
    <source>
        <dbReference type="Proteomes" id="UP000186819"/>
    </source>
</evidence>
<proteinExistence type="predicted"/>
<dbReference type="AlphaFoldDB" id="A0A1N6NM97"/>
<reference evidence="2" key="1">
    <citation type="submission" date="2017-01" db="EMBL/GenBank/DDBJ databases">
        <authorList>
            <person name="Varghese N."/>
            <person name="Submissions S."/>
        </authorList>
    </citation>
    <scope>NUCLEOTIDE SEQUENCE [LARGE SCALE GENOMIC DNA]</scope>
    <source>
        <strain evidence="2">ATCC 51758</strain>
    </source>
</reference>
<protein>
    <submittedName>
        <fullName evidence="1">Uncharacterized protein</fullName>
    </submittedName>
</protein>
<sequence length="37" mass="4613">MKAKWTNCKLVLSFRSQFFQWRRHFSIQANDRSTTHR</sequence>
<name>A0A1N6NM97_9RHOO</name>
<organism evidence="1 2">
    <name type="scientific">Aromatoleum tolulyticum</name>
    <dbReference type="NCBI Taxonomy" id="34027"/>
    <lineage>
        <taxon>Bacteria</taxon>
        <taxon>Pseudomonadati</taxon>
        <taxon>Pseudomonadota</taxon>
        <taxon>Betaproteobacteria</taxon>
        <taxon>Rhodocyclales</taxon>
        <taxon>Rhodocyclaceae</taxon>
        <taxon>Aromatoleum</taxon>
    </lineage>
</organism>
<gene>
    <name evidence="1" type="ORF">SAMN05421829_101368</name>
</gene>
<dbReference type="Proteomes" id="UP000186819">
    <property type="component" value="Unassembled WGS sequence"/>
</dbReference>
<evidence type="ECO:0000313" key="1">
    <source>
        <dbReference type="EMBL" id="SIP93278.1"/>
    </source>
</evidence>
<keyword evidence="2" id="KW-1185">Reference proteome</keyword>